<dbReference type="PANTHER" id="PTHR18964">
    <property type="entry name" value="ROK (REPRESSOR, ORF, KINASE) FAMILY"/>
    <property type="match status" value="1"/>
</dbReference>
<dbReference type="Pfam" id="PF00480">
    <property type="entry name" value="ROK"/>
    <property type="match status" value="1"/>
</dbReference>
<dbReference type="Gene3D" id="1.10.10.10">
    <property type="entry name" value="Winged helix-like DNA-binding domain superfamily/Winged helix DNA-binding domain"/>
    <property type="match status" value="1"/>
</dbReference>
<dbReference type="GO" id="GO:0042732">
    <property type="term" value="P:D-xylose metabolic process"/>
    <property type="evidence" value="ECO:0007669"/>
    <property type="project" value="UniProtKB-KW"/>
</dbReference>
<keyword evidence="3" id="KW-0119">Carbohydrate metabolism</keyword>
<dbReference type="OrthoDB" id="9795247at2"/>
<dbReference type="CDD" id="cd24076">
    <property type="entry name" value="ASKHA_ATPase_ROK_BsXylR-like"/>
    <property type="match status" value="1"/>
</dbReference>
<gene>
    <name evidence="4" type="ORF">FTX54_003610</name>
</gene>
<evidence type="ECO:0000313" key="5">
    <source>
        <dbReference type="Proteomes" id="UP000321816"/>
    </source>
</evidence>
<evidence type="ECO:0000313" key="4">
    <source>
        <dbReference type="EMBL" id="WWD80667.1"/>
    </source>
</evidence>
<dbReference type="RefSeq" id="WP_147804418.1">
    <property type="nucleotide sequence ID" value="NZ_CP144914.1"/>
</dbReference>
<dbReference type="Gene3D" id="3.30.420.40">
    <property type="match status" value="2"/>
</dbReference>
<organism evidence="4 5">
    <name type="scientific">Alkalicoccus halolimnae</name>
    <dbReference type="NCBI Taxonomy" id="1667239"/>
    <lineage>
        <taxon>Bacteria</taxon>
        <taxon>Bacillati</taxon>
        <taxon>Bacillota</taxon>
        <taxon>Bacilli</taxon>
        <taxon>Bacillales</taxon>
        <taxon>Bacillaceae</taxon>
        <taxon>Alkalicoccus</taxon>
    </lineage>
</organism>
<dbReference type="EMBL" id="CP144914">
    <property type="protein sequence ID" value="WWD80667.1"/>
    <property type="molecule type" value="Genomic_DNA"/>
</dbReference>
<dbReference type="SUPFAM" id="SSF46785">
    <property type="entry name" value="Winged helix' DNA-binding domain"/>
    <property type="match status" value="1"/>
</dbReference>
<name>A0A5C7F1X2_9BACI</name>
<dbReference type="PANTHER" id="PTHR18964:SF149">
    <property type="entry name" value="BIFUNCTIONAL UDP-N-ACETYLGLUCOSAMINE 2-EPIMERASE_N-ACETYLMANNOSAMINE KINASE"/>
    <property type="match status" value="1"/>
</dbReference>
<dbReference type="InterPro" id="IPR043129">
    <property type="entry name" value="ATPase_NBD"/>
</dbReference>
<dbReference type="KEGG" id="ahal:FTX54_003610"/>
<comment type="function">
    <text evidence="1">Transcriptional repressor of xylose-utilizing enzymes.</text>
</comment>
<comment type="similarity">
    <text evidence="2">Belongs to the ROK (NagC/XylR) family.</text>
</comment>
<reference evidence="4 5" key="1">
    <citation type="submission" date="2024-01" db="EMBL/GenBank/DDBJ databases">
        <title>Complete Genome Sequence of Alkalicoccus halolimnae BZ-SZ-XJ29T, a Moderately Halophilic Bacterium Isolated from a Salt Lake.</title>
        <authorList>
            <person name="Zhao B."/>
        </authorList>
    </citation>
    <scope>NUCLEOTIDE SEQUENCE [LARGE SCALE GENOMIC DNA]</scope>
    <source>
        <strain evidence="4 5">BZ-SZ-XJ29</strain>
    </source>
</reference>
<dbReference type="Pfam" id="PF13412">
    <property type="entry name" value="HTH_24"/>
    <property type="match status" value="1"/>
</dbReference>
<dbReference type="SUPFAM" id="SSF53067">
    <property type="entry name" value="Actin-like ATPase domain"/>
    <property type="match status" value="1"/>
</dbReference>
<sequence>MASQHTGSFHMMKSLNRSLILNTIRQNGAISRSEIAKATKLTPPTVTNLVNELLEENLVYESSAGESKGGRKPILLKIKSDSRFIIGIDIGVRKMRIALSDMDARLLKQELIPMPGSLTKTTFLEFLQHHVGTFMRSIDERREKLIGIGAAMHGIVDHRTGNSIHAPTLGIRNIPVKEALEEVSGLPVRVENDAKAMALGEKWFGAGRNVDSFLCLNIGEGIGAGLVIDNTLFHGHNSLAGEIGHMMIEKDGPVCSCGRSGCLQTFASGEAMRRRMKAKLETGAASSLKAADSPDGAAIFEAAEKGDELSREVLSETGDYLGTGLVNAVHFINPPLIILGGGVAKAGKYLLPSIKKVMKDRALSEEAGETEVEVSYLGEEGSLIGACTLILAELFEIPD</sequence>
<keyword evidence="3" id="KW-0859">Xylose metabolism</keyword>
<dbReference type="PROSITE" id="PS01125">
    <property type="entry name" value="ROK"/>
    <property type="match status" value="1"/>
</dbReference>
<dbReference type="InterPro" id="IPR049874">
    <property type="entry name" value="ROK_cs"/>
</dbReference>
<evidence type="ECO:0000256" key="2">
    <source>
        <dbReference type="ARBA" id="ARBA00006479"/>
    </source>
</evidence>
<dbReference type="Proteomes" id="UP000321816">
    <property type="component" value="Chromosome"/>
</dbReference>
<protein>
    <submittedName>
        <fullName evidence="4">ROK family transcriptional regulator</fullName>
    </submittedName>
</protein>
<evidence type="ECO:0000256" key="1">
    <source>
        <dbReference type="ARBA" id="ARBA00002486"/>
    </source>
</evidence>
<dbReference type="InterPro" id="IPR036390">
    <property type="entry name" value="WH_DNA-bd_sf"/>
</dbReference>
<proteinExistence type="inferred from homology"/>
<accession>A0A5C7F1X2</accession>
<dbReference type="InterPro" id="IPR000600">
    <property type="entry name" value="ROK"/>
</dbReference>
<evidence type="ECO:0000256" key="3">
    <source>
        <dbReference type="ARBA" id="ARBA00022629"/>
    </source>
</evidence>
<keyword evidence="5" id="KW-1185">Reference proteome</keyword>
<dbReference type="AlphaFoldDB" id="A0A5C7F1X2"/>
<dbReference type="InterPro" id="IPR036388">
    <property type="entry name" value="WH-like_DNA-bd_sf"/>
</dbReference>